<keyword evidence="2" id="KW-0732">Signal</keyword>
<organism evidence="3 4">
    <name type="scientific">Ceraceosorus guamensis</name>
    <dbReference type="NCBI Taxonomy" id="1522189"/>
    <lineage>
        <taxon>Eukaryota</taxon>
        <taxon>Fungi</taxon>
        <taxon>Dikarya</taxon>
        <taxon>Basidiomycota</taxon>
        <taxon>Ustilaginomycotina</taxon>
        <taxon>Exobasidiomycetes</taxon>
        <taxon>Ceraceosorales</taxon>
        <taxon>Ceraceosoraceae</taxon>
        <taxon>Ceraceosorus</taxon>
    </lineage>
</organism>
<dbReference type="RefSeq" id="XP_025366180.1">
    <property type="nucleotide sequence ID" value="XM_025514954.1"/>
</dbReference>
<feature type="region of interest" description="Disordered" evidence="1">
    <location>
        <begin position="347"/>
        <end position="438"/>
    </location>
</feature>
<proteinExistence type="predicted"/>
<sequence length="438" mass="48629">MKSLSIRAVLFALYVGSAMAKTTQGPSFSKMGREVSAQNAALAGISRHHKDVSMLLRRVQLKPVLTINQYRPLADDEITFAKDAFDHVPEHMKHTIAAQKTIIREQINRARQRPGQDKYIQSYHVIKSWHRPRPDGPSVILGQGKHASGKKYDGATVIPWQHNKKAEIHFDSRIEYGDPESMPLEQKVMKTAIHDHLQWHDKVKHYKVHDTFADSGRTGRRIPTLRGTAYDAQHNEIKGHEVVPILKQHWPTQTLDNAASDASSTRQRTNQRPVTLRSKATAATVLPSLRGASGASKSPKRLTGREARERLWRNVGRMNEEAREKVKAELERSRLAWQKSLSLARATPPLETLSRSESSKSSADSLSRSSHRSWESSTSSGPAASSSDKETFSAATHSADESVKGTKRPARSESNGEGDDEAESKSPTKKGAGANDVD</sequence>
<feature type="signal peptide" evidence="2">
    <location>
        <begin position="1"/>
        <end position="20"/>
    </location>
</feature>
<feature type="region of interest" description="Disordered" evidence="1">
    <location>
        <begin position="256"/>
        <end position="308"/>
    </location>
</feature>
<evidence type="ECO:0000313" key="4">
    <source>
        <dbReference type="Proteomes" id="UP000245783"/>
    </source>
</evidence>
<dbReference type="AlphaFoldDB" id="A0A316VNX2"/>
<name>A0A316VNX2_9BASI</name>
<reference evidence="3 4" key="1">
    <citation type="journal article" date="2018" name="Mol. Biol. Evol.">
        <title>Broad Genomic Sampling Reveals a Smut Pathogenic Ancestry of the Fungal Clade Ustilaginomycotina.</title>
        <authorList>
            <person name="Kijpornyongpan T."/>
            <person name="Mondo S.J."/>
            <person name="Barry K."/>
            <person name="Sandor L."/>
            <person name="Lee J."/>
            <person name="Lipzen A."/>
            <person name="Pangilinan J."/>
            <person name="LaButti K."/>
            <person name="Hainaut M."/>
            <person name="Henrissat B."/>
            <person name="Grigoriev I.V."/>
            <person name="Spatafora J.W."/>
            <person name="Aime M.C."/>
        </authorList>
    </citation>
    <scope>NUCLEOTIDE SEQUENCE [LARGE SCALE GENOMIC DNA]</scope>
    <source>
        <strain evidence="3 4">MCA 4658</strain>
    </source>
</reference>
<gene>
    <name evidence="3" type="ORF">IE81DRAFT_326946</name>
</gene>
<feature type="compositionally biased region" description="Low complexity" evidence="1">
    <location>
        <begin position="375"/>
        <end position="386"/>
    </location>
</feature>
<dbReference type="GeneID" id="37036824"/>
<feature type="compositionally biased region" description="Polar residues" evidence="1">
    <location>
        <begin position="256"/>
        <end position="273"/>
    </location>
</feature>
<evidence type="ECO:0000313" key="3">
    <source>
        <dbReference type="EMBL" id="PWN39020.1"/>
    </source>
</evidence>
<dbReference type="OrthoDB" id="10357744at2759"/>
<evidence type="ECO:0000256" key="2">
    <source>
        <dbReference type="SAM" id="SignalP"/>
    </source>
</evidence>
<evidence type="ECO:0000256" key="1">
    <source>
        <dbReference type="SAM" id="MobiDB-lite"/>
    </source>
</evidence>
<dbReference type="Proteomes" id="UP000245783">
    <property type="component" value="Unassembled WGS sequence"/>
</dbReference>
<protein>
    <submittedName>
        <fullName evidence="3">Uncharacterized protein</fullName>
    </submittedName>
</protein>
<keyword evidence="4" id="KW-1185">Reference proteome</keyword>
<feature type="compositionally biased region" description="Low complexity" evidence="1">
    <location>
        <begin position="350"/>
        <end position="368"/>
    </location>
</feature>
<dbReference type="InParanoid" id="A0A316VNX2"/>
<dbReference type="EMBL" id="KZ819504">
    <property type="protein sequence ID" value="PWN39020.1"/>
    <property type="molecule type" value="Genomic_DNA"/>
</dbReference>
<feature type="chain" id="PRO_5016240855" evidence="2">
    <location>
        <begin position="21"/>
        <end position="438"/>
    </location>
</feature>
<accession>A0A316VNX2</accession>